<gene>
    <name evidence="2" type="ORF">F5I99_10040</name>
</gene>
<dbReference type="Gene3D" id="3.60.15.10">
    <property type="entry name" value="Ribonuclease Z/Hydroxyacylglutathione hydrolase-like"/>
    <property type="match status" value="1"/>
</dbReference>
<proteinExistence type="predicted"/>
<dbReference type="PRINTS" id="PR00388">
    <property type="entry name" value="PDIESTERASE2"/>
</dbReference>
<dbReference type="Proteomes" id="UP000325606">
    <property type="component" value="Chromosome"/>
</dbReference>
<dbReference type="Pfam" id="PF12706">
    <property type="entry name" value="Lactamase_B_2"/>
    <property type="match status" value="1"/>
</dbReference>
<keyword evidence="3" id="KW-1185">Reference proteome</keyword>
<evidence type="ECO:0000313" key="3">
    <source>
        <dbReference type="Proteomes" id="UP000325606"/>
    </source>
</evidence>
<dbReference type="InterPro" id="IPR001279">
    <property type="entry name" value="Metallo-B-lactamas"/>
</dbReference>
<dbReference type="KEGG" id="nik:F5I99_10040"/>
<organism evidence="2 3">
    <name type="scientific">Nitrincola iocasae</name>
    <dbReference type="NCBI Taxonomy" id="2614693"/>
    <lineage>
        <taxon>Bacteria</taxon>
        <taxon>Pseudomonadati</taxon>
        <taxon>Pseudomonadota</taxon>
        <taxon>Gammaproteobacteria</taxon>
        <taxon>Oceanospirillales</taxon>
        <taxon>Oceanospirillaceae</taxon>
        <taxon>Nitrincola</taxon>
    </lineage>
</organism>
<dbReference type="CDD" id="cd07735">
    <property type="entry name" value="class_II_PDE_MBL-fold"/>
    <property type="match status" value="1"/>
</dbReference>
<dbReference type="RefSeq" id="WP_151055619.1">
    <property type="nucleotide sequence ID" value="NZ_CP044222.1"/>
</dbReference>
<dbReference type="InterPro" id="IPR000396">
    <property type="entry name" value="Pdiesterase2"/>
</dbReference>
<dbReference type="SMART" id="SM00849">
    <property type="entry name" value="Lactamase_B"/>
    <property type="match status" value="1"/>
</dbReference>
<dbReference type="GO" id="GO:0006198">
    <property type="term" value="P:cAMP catabolic process"/>
    <property type="evidence" value="ECO:0007669"/>
    <property type="project" value="InterPro"/>
</dbReference>
<evidence type="ECO:0000259" key="1">
    <source>
        <dbReference type="SMART" id="SM00849"/>
    </source>
</evidence>
<reference evidence="2 3" key="1">
    <citation type="submission" date="2019-09" db="EMBL/GenBank/DDBJ databases">
        <title>Nitrincola iocasae sp. nov., a bacterium isolated from the sediment collected at a cold seep field in South China Sea.</title>
        <authorList>
            <person name="Zhang H."/>
            <person name="Wang H."/>
            <person name="Li C."/>
        </authorList>
    </citation>
    <scope>NUCLEOTIDE SEQUENCE [LARGE SCALE GENOMIC DNA]</scope>
    <source>
        <strain evidence="2 3">KXZD1103</strain>
    </source>
</reference>
<evidence type="ECO:0000313" key="2">
    <source>
        <dbReference type="EMBL" id="QEW06814.1"/>
    </source>
</evidence>
<dbReference type="InterPro" id="IPR036866">
    <property type="entry name" value="RibonucZ/Hydroxyglut_hydro"/>
</dbReference>
<name>A0A5J6LDN1_9GAMM</name>
<dbReference type="AlphaFoldDB" id="A0A5J6LDN1"/>
<dbReference type="GO" id="GO:0004115">
    <property type="term" value="F:3',5'-cyclic-AMP phosphodiesterase activity"/>
    <property type="evidence" value="ECO:0007669"/>
    <property type="project" value="InterPro"/>
</dbReference>
<feature type="domain" description="Metallo-beta-lactamase" evidence="1">
    <location>
        <begin position="15"/>
        <end position="223"/>
    </location>
</feature>
<protein>
    <submittedName>
        <fullName evidence="2">3',5'-cyclic-nucleotide phosphodiesterase</fullName>
    </submittedName>
</protein>
<accession>A0A5J6LDN1</accession>
<dbReference type="SUPFAM" id="SSF56281">
    <property type="entry name" value="Metallo-hydrolase/oxidoreductase"/>
    <property type="match status" value="1"/>
</dbReference>
<sequence length="256" mass="28514">MKIEVLGCSGGMGSGEYTTCIRIDEHLLIDAGSGLGKLSQNDMLAIKQVFLTHAHLDHICFLPLLLDNLFELLESPVEVLALPETLEVLREHIFNWQVWPDFSVLPDKHQPVLCYRPLSVSTPLQTVDLTVIPMPASHAVPACGYRVVSTEGKVFCFSGDTSYDASVLQTFNQAGPINMLMLECAFPERLKTVADQSKHLTPQGLKQFLLQLEQPPENVLITHLKPAFRKEICDELTDLKLPSTLHFLSSGETFFL</sequence>
<dbReference type="EMBL" id="CP044222">
    <property type="protein sequence ID" value="QEW06814.1"/>
    <property type="molecule type" value="Genomic_DNA"/>
</dbReference>